<evidence type="ECO:0000256" key="5">
    <source>
        <dbReference type="ARBA" id="ARBA00022839"/>
    </source>
</evidence>
<feature type="domain" description="DDH" evidence="6">
    <location>
        <begin position="84"/>
        <end position="232"/>
    </location>
</feature>
<dbReference type="Pfam" id="PF17768">
    <property type="entry name" value="RecJ_OB"/>
    <property type="match status" value="1"/>
</dbReference>
<dbReference type="SUPFAM" id="SSF64182">
    <property type="entry name" value="DHH phosphoesterases"/>
    <property type="match status" value="1"/>
</dbReference>
<evidence type="ECO:0000259" key="6">
    <source>
        <dbReference type="Pfam" id="PF01368"/>
    </source>
</evidence>
<gene>
    <name evidence="9" type="primary">recJ</name>
    <name evidence="9" type="ORF">DW687_09175</name>
</gene>
<evidence type="ECO:0000256" key="3">
    <source>
        <dbReference type="ARBA" id="ARBA00022722"/>
    </source>
</evidence>
<evidence type="ECO:0000259" key="7">
    <source>
        <dbReference type="Pfam" id="PF02272"/>
    </source>
</evidence>
<dbReference type="InterPro" id="IPR001667">
    <property type="entry name" value="DDH_dom"/>
</dbReference>
<dbReference type="Gene3D" id="3.10.310.30">
    <property type="match status" value="1"/>
</dbReference>
<dbReference type="GO" id="GO:0006281">
    <property type="term" value="P:DNA repair"/>
    <property type="evidence" value="ECO:0007669"/>
    <property type="project" value="InterPro"/>
</dbReference>
<feature type="domain" description="DHHA1" evidence="7">
    <location>
        <begin position="354"/>
        <end position="447"/>
    </location>
</feature>
<keyword evidence="3" id="KW-0540">Nuclease</keyword>
<dbReference type="Gene3D" id="3.90.1640.30">
    <property type="match status" value="1"/>
</dbReference>
<organism evidence="9 10">
    <name type="scientific">Anaerofustis stercorihominis</name>
    <dbReference type="NCBI Taxonomy" id="214853"/>
    <lineage>
        <taxon>Bacteria</taxon>
        <taxon>Bacillati</taxon>
        <taxon>Bacillota</taxon>
        <taxon>Clostridia</taxon>
        <taxon>Eubacteriales</taxon>
        <taxon>Eubacteriaceae</taxon>
        <taxon>Anaerofustis</taxon>
    </lineage>
</organism>
<evidence type="ECO:0000313" key="9">
    <source>
        <dbReference type="EMBL" id="RGD73520.1"/>
    </source>
</evidence>
<name>A0A3E3DW86_9FIRM</name>
<proteinExistence type="inferred from homology"/>
<evidence type="ECO:0000256" key="2">
    <source>
        <dbReference type="ARBA" id="ARBA00019841"/>
    </source>
</evidence>
<keyword evidence="5 9" id="KW-0269">Exonuclease</keyword>
<protein>
    <recommendedName>
        <fullName evidence="2">Single-stranded-DNA-specific exonuclease RecJ</fullName>
    </recommendedName>
</protein>
<keyword evidence="4" id="KW-0378">Hydrolase</keyword>
<evidence type="ECO:0000313" key="10">
    <source>
        <dbReference type="Proteomes" id="UP000261212"/>
    </source>
</evidence>
<evidence type="ECO:0000259" key="8">
    <source>
        <dbReference type="Pfam" id="PF17768"/>
    </source>
</evidence>
<sequence>MVEYKIFKQKTSDNLNYDFIDNLTKQFDISYLSALLLSIKGFSAFGEVETYLNPNISDLYDPFLFKDMKKVMERLKEVIKNREKVVIFSDYDCDGVTSSIILYKVLSFMKIDTKIIIPNRFTNGYGLSDESMEMIIEEEPSLVITTDNGITSVEETEILKDSGIDVIITDHHTPPEVLPEAYAIINPKVEGDNYPFSELCGAGVAFKIACAAVKFFELDFDISEILVFAMIGTIADIVSLKSENRTIASLGLDLVRNTNNKGLNVLIKKSDLDKNKLSCGNIGFQIGPRINAAGRLDDAKKAVRLFLSEDEKEVDILSHELCEYNDQRKDIEESIFKKSEEYIKKNDLLNTSLILYVYGEDFNEGVMGVAASKICDKYNRPVVIMSDSEDGLIKASCRSITGFDIFKCLDNSRELFSKFGGHSAAAGFSIERENLDRLIEETNEYAKKRKIENLFYKRVYYDTPAIPSNLNVKTSLELEKFAPFGIGNSRSILCLRDVKLTNVRAIGKDGTHLKFSVLYNGNYYDAIGFSMGHYLREYDFTKSFDIVFTMSVNSYKGREKLQFEIKDMDYHDVDLKEYDKAYYNNFIKDLDNEDYFYPEEEKLPYSFETTIEEYKDKVLIIYNRDTFLRLIKYLRFKNYDYKISYNELEKEENKINVLVLPISEIGESEVVILDRPEFNDYESEVYKSANIKYLKTSKPMRSVKITRTFFLYLYRKFKLLKITGNNIYEFINNIRNESDVEINYFTVRLALDIMKEMNILNYSLENDKLSLSFKKVNSKSDIEKTKIMKKLNNR</sequence>
<dbReference type="GO" id="GO:0008409">
    <property type="term" value="F:5'-3' exonuclease activity"/>
    <property type="evidence" value="ECO:0007669"/>
    <property type="project" value="InterPro"/>
</dbReference>
<dbReference type="InterPro" id="IPR038763">
    <property type="entry name" value="DHH_sf"/>
</dbReference>
<dbReference type="NCBIfam" id="TIGR00644">
    <property type="entry name" value="recJ"/>
    <property type="match status" value="1"/>
</dbReference>
<dbReference type="AlphaFoldDB" id="A0A3E3DW86"/>
<dbReference type="PANTHER" id="PTHR30255">
    <property type="entry name" value="SINGLE-STRANDED-DNA-SPECIFIC EXONUCLEASE RECJ"/>
    <property type="match status" value="1"/>
</dbReference>
<evidence type="ECO:0000256" key="4">
    <source>
        <dbReference type="ARBA" id="ARBA00022801"/>
    </source>
</evidence>
<comment type="caution">
    <text evidence="9">The sequence shown here is derived from an EMBL/GenBank/DDBJ whole genome shotgun (WGS) entry which is preliminary data.</text>
</comment>
<dbReference type="InterPro" id="IPR004610">
    <property type="entry name" value="RecJ"/>
</dbReference>
<dbReference type="InterPro" id="IPR041122">
    <property type="entry name" value="RecJ_OB"/>
</dbReference>
<accession>A0A3E3DW86</accession>
<dbReference type="GO" id="GO:0006310">
    <property type="term" value="P:DNA recombination"/>
    <property type="evidence" value="ECO:0007669"/>
    <property type="project" value="InterPro"/>
</dbReference>
<dbReference type="Pfam" id="PF01368">
    <property type="entry name" value="DHH"/>
    <property type="match status" value="1"/>
</dbReference>
<dbReference type="PANTHER" id="PTHR30255:SF2">
    <property type="entry name" value="SINGLE-STRANDED-DNA-SPECIFIC EXONUCLEASE RECJ"/>
    <property type="match status" value="1"/>
</dbReference>
<evidence type="ECO:0000256" key="1">
    <source>
        <dbReference type="ARBA" id="ARBA00005915"/>
    </source>
</evidence>
<reference evidence="9 10" key="1">
    <citation type="submission" date="2018-08" db="EMBL/GenBank/DDBJ databases">
        <title>A genome reference for cultivated species of the human gut microbiota.</title>
        <authorList>
            <person name="Zou Y."/>
            <person name="Xue W."/>
            <person name="Luo G."/>
        </authorList>
    </citation>
    <scope>NUCLEOTIDE SEQUENCE [LARGE SCALE GENOMIC DNA]</scope>
    <source>
        <strain evidence="9 10">AM25-6</strain>
    </source>
</reference>
<dbReference type="EMBL" id="QUSM01000005">
    <property type="protein sequence ID" value="RGD73520.1"/>
    <property type="molecule type" value="Genomic_DNA"/>
</dbReference>
<feature type="domain" description="RecJ OB" evidence="8">
    <location>
        <begin position="462"/>
        <end position="567"/>
    </location>
</feature>
<dbReference type="InterPro" id="IPR051673">
    <property type="entry name" value="SSDNA_exonuclease_RecJ"/>
</dbReference>
<dbReference type="GO" id="GO:0003676">
    <property type="term" value="F:nucleic acid binding"/>
    <property type="evidence" value="ECO:0007669"/>
    <property type="project" value="InterPro"/>
</dbReference>
<dbReference type="Pfam" id="PF02272">
    <property type="entry name" value="DHHA1"/>
    <property type="match status" value="1"/>
</dbReference>
<dbReference type="Proteomes" id="UP000261212">
    <property type="component" value="Unassembled WGS sequence"/>
</dbReference>
<comment type="similarity">
    <text evidence="1">Belongs to the RecJ family.</text>
</comment>
<dbReference type="InterPro" id="IPR003156">
    <property type="entry name" value="DHHA1_dom"/>
</dbReference>